<dbReference type="InterPro" id="IPR005656">
    <property type="entry name" value="MmgE_PrpD"/>
</dbReference>
<dbReference type="Pfam" id="PF03972">
    <property type="entry name" value="MmgE_PrpD_N"/>
    <property type="match status" value="1"/>
</dbReference>
<reference evidence="3 4" key="1">
    <citation type="submission" date="2019-04" db="EMBL/GenBank/DDBJ databases">
        <title>Friends and foes A comparative genomics study of 23 Aspergillus species from section Flavi.</title>
        <authorList>
            <consortium name="DOE Joint Genome Institute"/>
            <person name="Kjaerbolling I."/>
            <person name="Vesth T."/>
            <person name="Frisvad J.C."/>
            <person name="Nybo J.L."/>
            <person name="Theobald S."/>
            <person name="Kildgaard S."/>
            <person name="Isbrandt T."/>
            <person name="Kuo A."/>
            <person name="Sato A."/>
            <person name="Lyhne E.K."/>
            <person name="Kogle M.E."/>
            <person name="Wiebenga A."/>
            <person name="Kun R.S."/>
            <person name="Lubbers R.J."/>
            <person name="Makela M.R."/>
            <person name="Barry K."/>
            <person name="Chovatia M."/>
            <person name="Clum A."/>
            <person name="Daum C."/>
            <person name="Haridas S."/>
            <person name="He G."/>
            <person name="LaButti K."/>
            <person name="Lipzen A."/>
            <person name="Mondo S."/>
            <person name="Riley R."/>
            <person name="Salamov A."/>
            <person name="Simmons B.A."/>
            <person name="Magnuson J.K."/>
            <person name="Henrissat B."/>
            <person name="Mortensen U.H."/>
            <person name="Larsen T.O."/>
            <person name="Devries R.P."/>
            <person name="Grigoriev I.V."/>
            <person name="Machida M."/>
            <person name="Baker S.E."/>
            <person name="Andersen M.R."/>
        </authorList>
    </citation>
    <scope>NUCLEOTIDE SEQUENCE [LARGE SCALE GENOMIC DNA]</scope>
    <source>
        <strain evidence="3 4">CBS 151.66</strain>
    </source>
</reference>
<evidence type="ECO:0000256" key="1">
    <source>
        <dbReference type="ARBA" id="ARBA00006174"/>
    </source>
</evidence>
<dbReference type="PANTHER" id="PTHR16943:SF8">
    <property type="entry name" value="2-METHYLCITRATE DEHYDRATASE"/>
    <property type="match status" value="1"/>
</dbReference>
<comment type="similarity">
    <text evidence="1">Belongs to the PrpD family.</text>
</comment>
<dbReference type="OrthoDB" id="10267976at2759"/>
<protein>
    <recommendedName>
        <fullName evidence="2">MmgE/PrpD N-terminal domain-containing protein</fullName>
    </recommendedName>
</protein>
<feature type="domain" description="MmgE/PrpD N-terminal" evidence="2">
    <location>
        <begin position="5"/>
        <end position="143"/>
    </location>
</feature>
<evidence type="ECO:0000313" key="3">
    <source>
        <dbReference type="EMBL" id="KAB8067828.1"/>
    </source>
</evidence>
<dbReference type="SUPFAM" id="SSF103378">
    <property type="entry name" value="2-methylcitrate dehydratase PrpD"/>
    <property type="match status" value="1"/>
</dbReference>
<sequence>MQLNQYLILDGIACALVGARLPWSETAAQAVFAMESPGPCTIYGWETNLGPLPAALLNSTFIQGFELEDYHSDAPLHSNSLVIPALLAAAEHESNTPSGRQPFTGVTFLLAVIIGCEVGPRIGLALNGTEMLNRGWHSGAVFGPPPQLQRP</sequence>
<dbReference type="InterPro" id="IPR036148">
    <property type="entry name" value="MmgE/PrpD_sf"/>
</dbReference>
<dbReference type="EMBL" id="ML732440">
    <property type="protein sequence ID" value="KAB8067828.1"/>
    <property type="molecule type" value="Genomic_DNA"/>
</dbReference>
<keyword evidence="4" id="KW-1185">Reference proteome</keyword>
<dbReference type="AlphaFoldDB" id="A0A5N5WHC8"/>
<gene>
    <name evidence="3" type="ORF">BDV29DRAFT_162959</name>
</gene>
<organism evidence="3 4">
    <name type="scientific">Aspergillus leporis</name>
    <dbReference type="NCBI Taxonomy" id="41062"/>
    <lineage>
        <taxon>Eukaryota</taxon>
        <taxon>Fungi</taxon>
        <taxon>Dikarya</taxon>
        <taxon>Ascomycota</taxon>
        <taxon>Pezizomycotina</taxon>
        <taxon>Eurotiomycetes</taxon>
        <taxon>Eurotiomycetidae</taxon>
        <taxon>Eurotiales</taxon>
        <taxon>Aspergillaceae</taxon>
        <taxon>Aspergillus</taxon>
        <taxon>Aspergillus subgen. Circumdati</taxon>
    </lineage>
</organism>
<dbReference type="PANTHER" id="PTHR16943">
    <property type="entry name" value="2-METHYLCITRATE DEHYDRATASE-RELATED"/>
    <property type="match status" value="1"/>
</dbReference>
<dbReference type="Proteomes" id="UP000326565">
    <property type="component" value="Unassembled WGS sequence"/>
</dbReference>
<evidence type="ECO:0000259" key="2">
    <source>
        <dbReference type="Pfam" id="PF03972"/>
    </source>
</evidence>
<dbReference type="InterPro" id="IPR042183">
    <property type="entry name" value="MmgE/PrpD_sf_1"/>
</dbReference>
<dbReference type="GO" id="GO:0016829">
    <property type="term" value="F:lyase activity"/>
    <property type="evidence" value="ECO:0007669"/>
    <property type="project" value="InterPro"/>
</dbReference>
<name>A0A5N5WHC8_9EURO</name>
<evidence type="ECO:0000313" key="4">
    <source>
        <dbReference type="Proteomes" id="UP000326565"/>
    </source>
</evidence>
<dbReference type="Gene3D" id="1.10.4100.10">
    <property type="entry name" value="2-methylcitrate dehydratase PrpD"/>
    <property type="match status" value="1"/>
</dbReference>
<proteinExistence type="inferred from homology"/>
<accession>A0A5N5WHC8</accession>
<dbReference type="InterPro" id="IPR045336">
    <property type="entry name" value="MmgE_PrpD_N"/>
</dbReference>